<proteinExistence type="inferred from homology"/>
<sequence>MIGELLMPHRASIGVVFAIVLIDMLGFGIVMPVLPRLIMDLGQMPIDSAAVFAGWLGAGYAMMQFVFAPIIGNLSDRFGRRPVLLASVAAMAIDYALLGFSQALWWLVVGRVVAGITGASWSAAYAYIADVTPPEKRAASFGLMGMAFGLGFILGPAAGGLLGAIDLRLPFFAAAGLALANVLFGLAVLRESLPADKRRPFDWGRANAFAALKVLKGQSGRVLWFVAALGVWQLAHTVYPVIWSYFTIAAYGFDEAQIGLSLAVVGIVSALVQGVGLRFALPHLGERGAVITGVAGFVIAAVMYVFAGSTAAIYAAIAVGGLQGFIAPSIQALNSGAVDAASQGELQGATQSISSIAQIVGPPLYTGIFAQFSGPQAVARLPAMPLLVAGGFALVALALFLRGARSLSGPLPAPSP</sequence>
<feature type="transmembrane region" description="Helical" evidence="8">
    <location>
        <begin position="12"/>
        <end position="34"/>
    </location>
</feature>
<keyword evidence="5 8" id="KW-0812">Transmembrane</keyword>
<name>A0A2N0HJT8_9SPHN</name>
<keyword evidence="4" id="KW-0813">Transport</keyword>
<dbReference type="Pfam" id="PF07690">
    <property type="entry name" value="MFS_1"/>
    <property type="match status" value="1"/>
</dbReference>
<evidence type="ECO:0000256" key="1">
    <source>
        <dbReference type="ARBA" id="ARBA00003279"/>
    </source>
</evidence>
<feature type="transmembrane region" description="Helical" evidence="8">
    <location>
        <begin position="112"/>
        <end position="129"/>
    </location>
</feature>
<dbReference type="SUPFAM" id="SSF103473">
    <property type="entry name" value="MFS general substrate transporter"/>
    <property type="match status" value="1"/>
</dbReference>
<feature type="transmembrane region" description="Helical" evidence="8">
    <location>
        <begin position="383"/>
        <end position="401"/>
    </location>
</feature>
<evidence type="ECO:0000256" key="8">
    <source>
        <dbReference type="SAM" id="Phobius"/>
    </source>
</evidence>
<dbReference type="AlphaFoldDB" id="A0A2N0HJT8"/>
<dbReference type="OrthoDB" id="9764259at2"/>
<dbReference type="RefSeq" id="WP_157812495.1">
    <property type="nucleotide sequence ID" value="NZ_PHUF01000003.1"/>
</dbReference>
<dbReference type="Gene3D" id="1.20.1250.20">
    <property type="entry name" value="MFS general substrate transporter like domains"/>
    <property type="match status" value="1"/>
</dbReference>
<dbReference type="GO" id="GO:0022857">
    <property type="term" value="F:transmembrane transporter activity"/>
    <property type="evidence" value="ECO:0007669"/>
    <property type="project" value="InterPro"/>
</dbReference>
<dbReference type="EMBL" id="PHUF01000003">
    <property type="protein sequence ID" value="PKB19211.1"/>
    <property type="molecule type" value="Genomic_DNA"/>
</dbReference>
<dbReference type="PROSITE" id="PS00216">
    <property type="entry name" value="SUGAR_TRANSPORT_1"/>
    <property type="match status" value="1"/>
</dbReference>
<evidence type="ECO:0000256" key="6">
    <source>
        <dbReference type="ARBA" id="ARBA00022989"/>
    </source>
</evidence>
<comment type="caution">
    <text evidence="10">The sequence shown here is derived from an EMBL/GenBank/DDBJ whole genome shotgun (WGS) entry which is preliminary data.</text>
</comment>
<comment type="subcellular location">
    <subcellularLocation>
        <location evidence="2">Membrane</location>
        <topology evidence="2">Multi-pass membrane protein</topology>
    </subcellularLocation>
</comment>
<evidence type="ECO:0000313" key="11">
    <source>
        <dbReference type="Proteomes" id="UP000232587"/>
    </source>
</evidence>
<feature type="domain" description="Major facilitator superfamily (MFS) profile" evidence="9">
    <location>
        <begin position="12"/>
        <end position="408"/>
    </location>
</feature>
<evidence type="ECO:0000256" key="7">
    <source>
        <dbReference type="ARBA" id="ARBA00023136"/>
    </source>
</evidence>
<dbReference type="PRINTS" id="PR01035">
    <property type="entry name" value="TCRTETA"/>
</dbReference>
<feature type="transmembrane region" description="Helical" evidence="8">
    <location>
        <begin position="171"/>
        <end position="189"/>
    </location>
</feature>
<dbReference type="PANTHER" id="PTHR23504">
    <property type="entry name" value="MAJOR FACILITATOR SUPERFAMILY DOMAIN-CONTAINING PROTEIN 10"/>
    <property type="match status" value="1"/>
</dbReference>
<dbReference type="PROSITE" id="PS50850">
    <property type="entry name" value="MFS"/>
    <property type="match status" value="1"/>
</dbReference>
<dbReference type="InterPro" id="IPR020846">
    <property type="entry name" value="MFS_dom"/>
</dbReference>
<evidence type="ECO:0000256" key="4">
    <source>
        <dbReference type="ARBA" id="ARBA00022448"/>
    </source>
</evidence>
<accession>A0A2N0HJT8</accession>
<dbReference type="CDD" id="cd17388">
    <property type="entry name" value="MFS_TetA"/>
    <property type="match status" value="1"/>
</dbReference>
<keyword evidence="7 8" id="KW-0472">Membrane</keyword>
<dbReference type="InterPro" id="IPR011701">
    <property type="entry name" value="MFS"/>
</dbReference>
<dbReference type="InterPro" id="IPR005829">
    <property type="entry name" value="Sugar_transporter_CS"/>
</dbReference>
<dbReference type="InterPro" id="IPR036259">
    <property type="entry name" value="MFS_trans_sf"/>
</dbReference>
<protein>
    <submittedName>
        <fullName evidence="10">DHA1 family tetracycline resistance protein-like MFS transporter</fullName>
    </submittedName>
</protein>
<dbReference type="Proteomes" id="UP000232587">
    <property type="component" value="Unassembled WGS sequence"/>
</dbReference>
<feature type="transmembrane region" description="Helical" evidence="8">
    <location>
        <begin position="293"/>
        <end position="317"/>
    </location>
</feature>
<reference evidence="10 11" key="1">
    <citation type="submission" date="2017-11" db="EMBL/GenBank/DDBJ databases">
        <title>Genomic Encyclopedia of Type Strains, Phase III (KMG-III): the genomes of soil and plant-associated and newly described type strains.</title>
        <authorList>
            <person name="Whitman W."/>
        </authorList>
    </citation>
    <scope>NUCLEOTIDE SEQUENCE [LARGE SCALE GENOMIC DNA]</scope>
    <source>
        <strain evidence="10 11">CGMCC 1.12274</strain>
    </source>
</reference>
<feature type="transmembrane region" description="Helical" evidence="8">
    <location>
        <begin position="83"/>
        <end position="106"/>
    </location>
</feature>
<dbReference type="PANTHER" id="PTHR23504:SF15">
    <property type="entry name" value="MAJOR FACILITATOR SUPERFAMILY (MFS) PROFILE DOMAIN-CONTAINING PROTEIN"/>
    <property type="match status" value="1"/>
</dbReference>
<comment type="similarity">
    <text evidence="3">Belongs to the major facilitator superfamily. TCR/Tet family.</text>
</comment>
<evidence type="ECO:0000256" key="5">
    <source>
        <dbReference type="ARBA" id="ARBA00022692"/>
    </source>
</evidence>
<evidence type="ECO:0000256" key="3">
    <source>
        <dbReference type="ARBA" id="ARBA00007520"/>
    </source>
</evidence>
<feature type="transmembrane region" description="Helical" evidence="8">
    <location>
        <begin position="222"/>
        <end position="246"/>
    </location>
</feature>
<dbReference type="InterPro" id="IPR001958">
    <property type="entry name" value="Tet-R_TetA/multi-R_MdtG-like"/>
</dbReference>
<keyword evidence="6 8" id="KW-1133">Transmembrane helix</keyword>
<evidence type="ECO:0000259" key="9">
    <source>
        <dbReference type="PROSITE" id="PS50850"/>
    </source>
</evidence>
<feature type="transmembrane region" description="Helical" evidence="8">
    <location>
        <begin position="49"/>
        <end position="71"/>
    </location>
</feature>
<feature type="transmembrane region" description="Helical" evidence="8">
    <location>
        <begin position="258"/>
        <end position="281"/>
    </location>
</feature>
<keyword evidence="11" id="KW-1185">Reference proteome</keyword>
<organism evidence="10 11">
    <name type="scientific">Novosphingobium kunmingense</name>
    <dbReference type="NCBI Taxonomy" id="1211806"/>
    <lineage>
        <taxon>Bacteria</taxon>
        <taxon>Pseudomonadati</taxon>
        <taxon>Pseudomonadota</taxon>
        <taxon>Alphaproteobacteria</taxon>
        <taxon>Sphingomonadales</taxon>
        <taxon>Sphingomonadaceae</taxon>
        <taxon>Novosphingobium</taxon>
    </lineage>
</organism>
<comment type="function">
    <text evidence="1">Resistance to tetracycline by an active tetracycline efflux. This is an energy-dependent process that decreases the accumulation of the antibiotic in whole cells. This protein functions as a metal-tetracycline/H(+) antiporter.</text>
</comment>
<feature type="transmembrane region" description="Helical" evidence="8">
    <location>
        <begin position="141"/>
        <end position="165"/>
    </location>
</feature>
<evidence type="ECO:0000256" key="2">
    <source>
        <dbReference type="ARBA" id="ARBA00004141"/>
    </source>
</evidence>
<evidence type="ECO:0000313" key="10">
    <source>
        <dbReference type="EMBL" id="PKB19211.1"/>
    </source>
</evidence>
<dbReference type="GO" id="GO:0016020">
    <property type="term" value="C:membrane"/>
    <property type="evidence" value="ECO:0007669"/>
    <property type="project" value="UniProtKB-SubCell"/>
</dbReference>
<gene>
    <name evidence="10" type="ORF">B0I00_1441</name>
</gene>